<feature type="transmembrane region" description="Helical" evidence="1">
    <location>
        <begin position="201"/>
        <end position="223"/>
    </location>
</feature>
<feature type="transmembrane region" description="Helical" evidence="1">
    <location>
        <begin position="285"/>
        <end position="304"/>
    </location>
</feature>
<evidence type="ECO:0000313" key="3">
    <source>
        <dbReference type="Proteomes" id="UP000295560"/>
    </source>
</evidence>
<dbReference type="RefSeq" id="WP_132426090.1">
    <property type="nucleotide sequence ID" value="NZ_SMFZ01000001.1"/>
</dbReference>
<dbReference type="OrthoDB" id="3169698at2"/>
<dbReference type="Pfam" id="PF20176">
    <property type="entry name" value="DUF6541"/>
    <property type="match status" value="1"/>
</dbReference>
<evidence type="ECO:0008006" key="4">
    <source>
        <dbReference type="Google" id="ProtNLM"/>
    </source>
</evidence>
<feature type="transmembrane region" description="Helical" evidence="1">
    <location>
        <begin position="419"/>
        <end position="436"/>
    </location>
</feature>
<feature type="transmembrane region" description="Helical" evidence="1">
    <location>
        <begin position="456"/>
        <end position="476"/>
    </location>
</feature>
<reference evidence="2 3" key="1">
    <citation type="submission" date="2019-03" db="EMBL/GenBank/DDBJ databases">
        <title>Sequencing the genomes of 1000 actinobacteria strains.</title>
        <authorList>
            <person name="Klenk H.-P."/>
        </authorList>
    </citation>
    <scope>NUCLEOTIDE SEQUENCE [LARGE SCALE GENOMIC DNA]</scope>
    <source>
        <strain evidence="2 3">DSM 44969</strain>
    </source>
</reference>
<feature type="transmembrane region" description="Helical" evidence="1">
    <location>
        <begin position="6"/>
        <end position="25"/>
    </location>
</feature>
<dbReference type="InterPro" id="IPR046671">
    <property type="entry name" value="DUF6541"/>
</dbReference>
<feature type="transmembrane region" description="Helical" evidence="1">
    <location>
        <begin position="310"/>
        <end position="330"/>
    </location>
</feature>
<feature type="transmembrane region" description="Helical" evidence="1">
    <location>
        <begin position="257"/>
        <end position="278"/>
    </location>
</feature>
<feature type="transmembrane region" description="Helical" evidence="1">
    <location>
        <begin position="32"/>
        <end position="55"/>
    </location>
</feature>
<sequence>MTWAAAVPAALVAAAWCVLPGALVARACGWRGIACWGSAPLVSIALIATTAVVAGRIGVGWGAWPAVAAAVLCAVVALAVRTGLRRVRRTSPSTDRPRWSFRLRGGPDGDLAGAALAAGMVVTVAICWLTAVLGFGRIDAISATYDAVHHYSAVARIMATGDASSLTLGELTSPGHPVAYPAAWHDVVALVGLTSGASIPVASNVVALVVAAVVWPLSCVLLVRQTAGRRAGAFLVAPVLATAFTAMPWMVMTWGVLWPNLLGVALLPAGLAAVVGVLGLARDSALGRGSALLLGAIAVAGLGLAQPNALVGLLVLGLSPLVVAAVLTAVRRARTRRWVTAVAAPVGALAVVLGVVWLLAWSPFLAAVRSFDWPATMGRLEAVRGVLLNGMNQRPDLWAVSVLVVIGAVFALRSPRTAWLVPAHATSAFLYVLAASREDALTAALTGAWYNDSYRLAAMVPVTGVALASLGVVETVRLLLRAANALPGVDLPPERRRLLALPAVAVAAVALVLASDGFRVGVHAIAVAGTYQRDESTMLSPGQREFLDEVGREVPVDDVVAENPWTGNALLYPLTGRQVTFPHLSGSWTPDQEVVRQRLRDAATDPTVCPAVRAAGVTYAIDAPVTFWPWDERSGTYPGLTGLDRAPGFEPVVSGGGSTLYRITACGEDGGSAAG</sequence>
<feature type="transmembrane region" description="Helical" evidence="1">
    <location>
        <begin position="111"/>
        <end position="135"/>
    </location>
</feature>
<keyword evidence="1" id="KW-0812">Transmembrane</keyword>
<feature type="transmembrane region" description="Helical" evidence="1">
    <location>
        <begin position="497"/>
        <end position="515"/>
    </location>
</feature>
<feature type="transmembrane region" description="Helical" evidence="1">
    <location>
        <begin position="342"/>
        <end position="364"/>
    </location>
</feature>
<accession>A0A4R1HYB6</accession>
<evidence type="ECO:0000256" key="1">
    <source>
        <dbReference type="SAM" id="Phobius"/>
    </source>
</evidence>
<organism evidence="2 3">
    <name type="scientific">Pseudonocardia endophytica</name>
    <dbReference type="NCBI Taxonomy" id="401976"/>
    <lineage>
        <taxon>Bacteria</taxon>
        <taxon>Bacillati</taxon>
        <taxon>Actinomycetota</taxon>
        <taxon>Actinomycetes</taxon>
        <taxon>Pseudonocardiales</taxon>
        <taxon>Pseudonocardiaceae</taxon>
        <taxon>Pseudonocardia</taxon>
    </lineage>
</organism>
<feature type="transmembrane region" description="Helical" evidence="1">
    <location>
        <begin position="232"/>
        <end position="251"/>
    </location>
</feature>
<keyword evidence="1" id="KW-0472">Membrane</keyword>
<dbReference type="Proteomes" id="UP000295560">
    <property type="component" value="Unassembled WGS sequence"/>
</dbReference>
<comment type="caution">
    <text evidence="2">The sequence shown here is derived from an EMBL/GenBank/DDBJ whole genome shotgun (WGS) entry which is preliminary data.</text>
</comment>
<feature type="transmembrane region" description="Helical" evidence="1">
    <location>
        <begin position="61"/>
        <end position="80"/>
    </location>
</feature>
<name>A0A4R1HYB6_PSEEN</name>
<keyword evidence="1" id="KW-1133">Transmembrane helix</keyword>
<protein>
    <recommendedName>
        <fullName evidence="4">4-amino-4-deoxy-L-arabinose transferase-like glycosyltransferase</fullName>
    </recommendedName>
</protein>
<keyword evidence="3" id="KW-1185">Reference proteome</keyword>
<proteinExistence type="predicted"/>
<feature type="transmembrane region" description="Helical" evidence="1">
    <location>
        <begin position="397"/>
        <end position="412"/>
    </location>
</feature>
<dbReference type="EMBL" id="SMFZ01000001">
    <property type="protein sequence ID" value="TCK27398.1"/>
    <property type="molecule type" value="Genomic_DNA"/>
</dbReference>
<dbReference type="AlphaFoldDB" id="A0A4R1HYB6"/>
<gene>
    <name evidence="2" type="ORF">EV378_3269</name>
</gene>
<evidence type="ECO:0000313" key="2">
    <source>
        <dbReference type="EMBL" id="TCK27398.1"/>
    </source>
</evidence>